<dbReference type="GO" id="GO:0046872">
    <property type="term" value="F:metal ion binding"/>
    <property type="evidence" value="ECO:0007669"/>
    <property type="project" value="UniProtKB-KW"/>
</dbReference>
<sequence>MNHPVRAYAFATLTPVVLIAVGAVAGGAWVWAAFLYMTLFTFGMDQLIRAMDPPADPTRELPAADGLSALLAILHFVLLALVIRALATGGLHPANWFALFAAAGLFFGQVSNSNAHELIHRTRRPLFELGKWVYISLLFGHHTSAHTKVHHRYAASRQDPNSARENEGFYAFSRRAWLGSFVEGYRAEKADLARRGTGGINPYVTYCAGALAFVAASAIVWGWAGLGAHLLLSWYATTQLLLSDYVQHYGLTRATRDNGKLEPVGPQHSWNAGHWFSRHLMLNAPRHSDHHAHPSRPYPALATHDDAPTLPSTLPAMAALALFPKLWRRVMNPVLARYKGRPA</sequence>
<dbReference type="PANTHER" id="PTHR38674">
    <property type="entry name" value="ALKANE 1-MONOOXYGENASE 1"/>
    <property type="match status" value="1"/>
</dbReference>
<keyword evidence="7 12" id="KW-1133">Transmembrane helix</keyword>
<comment type="caution">
    <text evidence="14">The sequence shown here is derived from an EMBL/GenBank/DDBJ whole genome shotgun (WGS) entry which is preliminary data.</text>
</comment>
<dbReference type="OrthoDB" id="4759734at2"/>
<evidence type="ECO:0000256" key="12">
    <source>
        <dbReference type="SAM" id="Phobius"/>
    </source>
</evidence>
<dbReference type="HOGENOM" id="CLU_044462_0_0_5"/>
<keyword evidence="10 14" id="KW-0503">Monooxygenase</keyword>
<dbReference type="GO" id="GO:0005886">
    <property type="term" value="C:plasma membrane"/>
    <property type="evidence" value="ECO:0007669"/>
    <property type="project" value="UniProtKB-SubCell"/>
</dbReference>
<dbReference type="InterPro" id="IPR033885">
    <property type="entry name" value="AlkB/XylM"/>
</dbReference>
<dbReference type="PANTHER" id="PTHR38674:SF1">
    <property type="entry name" value="ALKANE 1-MONOOXYGENASE 1"/>
    <property type="match status" value="1"/>
</dbReference>
<dbReference type="GO" id="GO:0004497">
    <property type="term" value="F:monooxygenase activity"/>
    <property type="evidence" value="ECO:0007669"/>
    <property type="project" value="UniProtKB-KW"/>
</dbReference>
<evidence type="ECO:0000256" key="1">
    <source>
        <dbReference type="ARBA" id="ARBA00004429"/>
    </source>
</evidence>
<dbReference type="RefSeq" id="WP_008334741.1">
    <property type="nucleotide sequence ID" value="NZ_CH902578.1"/>
</dbReference>
<keyword evidence="11 12" id="KW-0472">Membrane</keyword>
<evidence type="ECO:0000256" key="10">
    <source>
        <dbReference type="ARBA" id="ARBA00023033"/>
    </source>
</evidence>
<dbReference type="Proteomes" id="UP000002931">
    <property type="component" value="Unassembled WGS sequence"/>
</dbReference>
<evidence type="ECO:0000256" key="8">
    <source>
        <dbReference type="ARBA" id="ARBA00023002"/>
    </source>
</evidence>
<comment type="similarity">
    <text evidence="2">Belongs to the fatty acid desaturase type 1 family. AlkB subfamily.</text>
</comment>
<reference evidence="14 15" key="1">
    <citation type="journal article" date="2010" name="J. Bacteriol.">
        <title>Genome sequences of Pelagibaca bermudensis HTCC2601T and Maritimibacter alkaliphilus HTCC2654T, the type strains of two marine Roseobacter genera.</title>
        <authorList>
            <person name="Thrash J.C."/>
            <person name="Cho J.C."/>
            <person name="Ferriera S."/>
            <person name="Johnson J."/>
            <person name="Vergin K.L."/>
            <person name="Giovannoni S.J."/>
        </authorList>
    </citation>
    <scope>NUCLEOTIDE SEQUENCE [LARGE SCALE GENOMIC DNA]</scope>
    <source>
        <strain evidence="14 15">HTCC2654</strain>
    </source>
</reference>
<evidence type="ECO:0000256" key="2">
    <source>
        <dbReference type="ARBA" id="ARBA00010823"/>
    </source>
</evidence>
<protein>
    <submittedName>
        <fullName evidence="14">Alkane-1 monooxygenase, putative</fullName>
    </submittedName>
</protein>
<evidence type="ECO:0000256" key="4">
    <source>
        <dbReference type="ARBA" id="ARBA00022519"/>
    </source>
</evidence>
<keyword evidence="5 12" id="KW-0812">Transmembrane</keyword>
<feature type="domain" description="Fatty acid desaturase" evidence="13">
    <location>
        <begin position="95"/>
        <end position="305"/>
    </location>
</feature>
<keyword evidence="6" id="KW-0479">Metal-binding</keyword>
<feature type="transmembrane region" description="Helical" evidence="12">
    <location>
        <begin position="203"/>
        <end position="224"/>
    </location>
</feature>
<evidence type="ECO:0000313" key="14">
    <source>
        <dbReference type="EMBL" id="EAQ14831.1"/>
    </source>
</evidence>
<evidence type="ECO:0000256" key="3">
    <source>
        <dbReference type="ARBA" id="ARBA00022475"/>
    </source>
</evidence>
<evidence type="ECO:0000259" key="13">
    <source>
        <dbReference type="Pfam" id="PF00487"/>
    </source>
</evidence>
<feature type="transmembrane region" description="Helical" evidence="12">
    <location>
        <begin position="69"/>
        <end position="87"/>
    </location>
</feature>
<feature type="transmembrane region" description="Helical" evidence="12">
    <location>
        <begin position="7"/>
        <end position="25"/>
    </location>
</feature>
<keyword evidence="15" id="KW-1185">Reference proteome</keyword>
<name>A3VA90_9RHOB</name>
<keyword evidence="9" id="KW-0408">Iron</keyword>
<dbReference type="GO" id="GO:0006629">
    <property type="term" value="P:lipid metabolic process"/>
    <property type="evidence" value="ECO:0007669"/>
    <property type="project" value="InterPro"/>
</dbReference>
<evidence type="ECO:0000256" key="7">
    <source>
        <dbReference type="ARBA" id="ARBA00022989"/>
    </source>
</evidence>
<keyword evidence="8" id="KW-0560">Oxidoreductase</keyword>
<dbReference type="eggNOG" id="COG3239">
    <property type="taxonomic scope" value="Bacteria"/>
</dbReference>
<comment type="subcellular location">
    <subcellularLocation>
        <location evidence="1">Cell inner membrane</location>
        <topology evidence="1">Multi-pass membrane protein</topology>
    </subcellularLocation>
</comment>
<dbReference type="InterPro" id="IPR005804">
    <property type="entry name" value="FA_desaturase_dom"/>
</dbReference>
<evidence type="ECO:0000256" key="6">
    <source>
        <dbReference type="ARBA" id="ARBA00022723"/>
    </source>
</evidence>
<dbReference type="STRING" id="314271.RB2654_19648"/>
<evidence type="ECO:0000256" key="11">
    <source>
        <dbReference type="ARBA" id="ARBA00023136"/>
    </source>
</evidence>
<proteinExistence type="inferred from homology"/>
<dbReference type="EMBL" id="AAMT01000001">
    <property type="protein sequence ID" value="EAQ14831.1"/>
    <property type="molecule type" value="Genomic_DNA"/>
</dbReference>
<accession>A3VA90</accession>
<gene>
    <name evidence="14" type="ORF">RB2654_19648</name>
</gene>
<evidence type="ECO:0000313" key="15">
    <source>
        <dbReference type="Proteomes" id="UP000002931"/>
    </source>
</evidence>
<evidence type="ECO:0000256" key="9">
    <source>
        <dbReference type="ARBA" id="ARBA00023004"/>
    </source>
</evidence>
<evidence type="ECO:0000256" key="5">
    <source>
        <dbReference type="ARBA" id="ARBA00022692"/>
    </source>
</evidence>
<dbReference type="AlphaFoldDB" id="A3VA90"/>
<dbReference type="Pfam" id="PF00487">
    <property type="entry name" value="FA_desaturase"/>
    <property type="match status" value="1"/>
</dbReference>
<dbReference type="CDD" id="cd03512">
    <property type="entry name" value="Alkane-hydroxylase"/>
    <property type="match status" value="1"/>
</dbReference>
<organism evidence="14 15">
    <name type="scientific">Maritimibacter alkaliphilus HTCC2654</name>
    <dbReference type="NCBI Taxonomy" id="314271"/>
    <lineage>
        <taxon>Bacteria</taxon>
        <taxon>Pseudomonadati</taxon>
        <taxon>Pseudomonadota</taxon>
        <taxon>Alphaproteobacteria</taxon>
        <taxon>Rhodobacterales</taxon>
        <taxon>Roseobacteraceae</taxon>
        <taxon>Maritimibacter</taxon>
    </lineage>
</organism>
<keyword evidence="4" id="KW-0997">Cell inner membrane</keyword>
<keyword evidence="3" id="KW-1003">Cell membrane</keyword>